<sequence length="160" mass="17604">MTNSNEKGYLLIEAMVAATLLIVGFLGVLGLVSQSLGLSRFVSDEFAANYLAMEGVEVVKNLIDANTIKNQPWNQGFSSEKCYEIDYNTSDIGSATEVRCPDASSNFISISGKTTPFKRTVHIVPVSADEIKVNSIVKWSGRGGGKFEINMEDHFFNWRP</sequence>
<feature type="transmembrane region" description="Helical" evidence="1">
    <location>
        <begin position="12"/>
        <end position="32"/>
    </location>
</feature>
<accession>A0A0G0UJI8</accession>
<keyword evidence="1" id="KW-0472">Membrane</keyword>
<dbReference type="AlphaFoldDB" id="A0A0G0UJI8"/>
<proteinExistence type="predicted"/>
<evidence type="ECO:0008006" key="4">
    <source>
        <dbReference type="Google" id="ProtNLM"/>
    </source>
</evidence>
<reference evidence="2 3" key="1">
    <citation type="journal article" date="2015" name="Nature">
        <title>rRNA introns, odd ribosomes, and small enigmatic genomes across a large radiation of phyla.</title>
        <authorList>
            <person name="Brown C.T."/>
            <person name="Hug L.A."/>
            <person name="Thomas B.C."/>
            <person name="Sharon I."/>
            <person name="Castelle C.J."/>
            <person name="Singh A."/>
            <person name="Wilkins M.J."/>
            <person name="Williams K.H."/>
            <person name="Banfield J.F."/>
        </authorList>
    </citation>
    <scope>NUCLEOTIDE SEQUENCE [LARGE SCALE GENOMIC DNA]</scope>
</reference>
<name>A0A0G0UJI8_9BACT</name>
<keyword evidence="1" id="KW-0812">Transmembrane</keyword>
<keyword evidence="1" id="KW-1133">Transmembrane helix</keyword>
<evidence type="ECO:0000313" key="3">
    <source>
        <dbReference type="Proteomes" id="UP000033918"/>
    </source>
</evidence>
<comment type="caution">
    <text evidence="2">The sequence shown here is derived from an EMBL/GenBank/DDBJ whole genome shotgun (WGS) entry which is preliminary data.</text>
</comment>
<evidence type="ECO:0000256" key="1">
    <source>
        <dbReference type="SAM" id="Phobius"/>
    </source>
</evidence>
<gene>
    <name evidence="2" type="ORF">UU38_C0003G0191</name>
</gene>
<protein>
    <recommendedName>
        <fullName evidence="4">Type IV pilus modification protein PilV</fullName>
    </recommendedName>
</protein>
<dbReference type="EMBL" id="LCAK01000003">
    <property type="protein sequence ID" value="KKR88939.1"/>
    <property type="molecule type" value="Genomic_DNA"/>
</dbReference>
<organism evidence="2 3">
    <name type="scientific">Candidatus Wolfebacteria bacterium GW2011_GWB1_41_12</name>
    <dbReference type="NCBI Taxonomy" id="1619006"/>
    <lineage>
        <taxon>Bacteria</taxon>
        <taxon>Candidatus Wolfeibacteriota</taxon>
    </lineage>
</organism>
<dbReference type="Proteomes" id="UP000033918">
    <property type="component" value="Unassembled WGS sequence"/>
</dbReference>
<evidence type="ECO:0000313" key="2">
    <source>
        <dbReference type="EMBL" id="KKR88939.1"/>
    </source>
</evidence>